<dbReference type="EMBL" id="JASCIQ010000047">
    <property type="protein sequence ID" value="MDI3408488.1"/>
    <property type="molecule type" value="Genomic_DNA"/>
</dbReference>
<evidence type="ECO:0000313" key="4">
    <source>
        <dbReference type="Proteomes" id="UP001223978"/>
    </source>
</evidence>
<evidence type="ECO:0008006" key="5">
    <source>
        <dbReference type="Google" id="ProtNLM"/>
    </source>
</evidence>
<feature type="compositionally biased region" description="Gly residues" evidence="1">
    <location>
        <begin position="1"/>
        <end position="10"/>
    </location>
</feature>
<organism evidence="3 4">
    <name type="scientific">Streptomyces cavernicola</name>
    <dbReference type="NCBI Taxonomy" id="3043613"/>
    <lineage>
        <taxon>Bacteria</taxon>
        <taxon>Bacillati</taxon>
        <taxon>Actinomycetota</taxon>
        <taxon>Actinomycetes</taxon>
        <taxon>Kitasatosporales</taxon>
        <taxon>Streptomycetaceae</taxon>
        <taxon>Streptomyces</taxon>
    </lineage>
</organism>
<evidence type="ECO:0000256" key="1">
    <source>
        <dbReference type="SAM" id="MobiDB-lite"/>
    </source>
</evidence>
<feature type="compositionally biased region" description="Basic and acidic residues" evidence="1">
    <location>
        <begin position="105"/>
        <end position="114"/>
    </location>
</feature>
<comment type="caution">
    <text evidence="3">The sequence shown here is derived from an EMBL/GenBank/DDBJ whole genome shotgun (WGS) entry which is preliminary data.</text>
</comment>
<keyword evidence="2" id="KW-1133">Transmembrane helix</keyword>
<protein>
    <recommendedName>
        <fullName evidence="5">Tat pathway signal protein</fullName>
    </recommendedName>
</protein>
<dbReference type="Proteomes" id="UP001223978">
    <property type="component" value="Unassembled WGS sequence"/>
</dbReference>
<reference evidence="3 4" key="1">
    <citation type="submission" date="2023-05" db="EMBL/GenBank/DDBJ databases">
        <title>Draft genome sequence of Streptomyces sp. B-S-A6 isolated from a cave soil in Thailand.</title>
        <authorList>
            <person name="Chamroensaksri N."/>
            <person name="Muangham S."/>
        </authorList>
    </citation>
    <scope>NUCLEOTIDE SEQUENCE [LARGE SCALE GENOMIC DNA]</scope>
    <source>
        <strain evidence="3 4">B-S-A6</strain>
    </source>
</reference>
<accession>A0ABT6SM46</accession>
<keyword evidence="2" id="KW-0812">Transmembrane</keyword>
<gene>
    <name evidence="3" type="ORF">QIS96_32290</name>
</gene>
<feature type="region of interest" description="Disordered" evidence="1">
    <location>
        <begin position="1"/>
        <end position="33"/>
    </location>
</feature>
<evidence type="ECO:0000313" key="3">
    <source>
        <dbReference type="EMBL" id="MDI3408488.1"/>
    </source>
</evidence>
<feature type="region of interest" description="Disordered" evidence="1">
    <location>
        <begin position="67"/>
        <end position="114"/>
    </location>
</feature>
<feature type="transmembrane region" description="Helical" evidence="2">
    <location>
        <begin position="42"/>
        <end position="64"/>
    </location>
</feature>
<sequence>MSFGQGGPQWGPGAPQEPQSSQAPDWAALADASEASNKRKKWLMIGGGALATAVIAGIVATAVVSANSKNEAKNPEELPASESIPNSTDSAGPTFAETKAPPLPDPKEFISDAKKDKAPLSVRSLFPGTKFTKGTEVYKKGATSATKKCAAATQGTLGGVLNANDCERLMRVTYTKDGVAVTIGVAVFENEAQARKAKDQADKKGNVTSLPGKGVPSFCRTSTCFTTINSYGRYAYFTTAGFTDGKAVTEKDENVFTVAKDLQGLAFQQIHKRGEMQASAAAGLG</sequence>
<keyword evidence="2" id="KW-0472">Membrane</keyword>
<evidence type="ECO:0000256" key="2">
    <source>
        <dbReference type="SAM" id="Phobius"/>
    </source>
</evidence>
<name>A0ABT6SM46_9ACTN</name>
<proteinExistence type="predicted"/>
<keyword evidence="4" id="KW-1185">Reference proteome</keyword>
<dbReference type="RefSeq" id="WP_282546393.1">
    <property type="nucleotide sequence ID" value="NZ_JASCIQ010000047.1"/>
</dbReference>